<dbReference type="Proteomes" id="UP001385809">
    <property type="component" value="Unassembled WGS sequence"/>
</dbReference>
<accession>A0ABU8MPK9</accession>
<gene>
    <name evidence="1" type="ORF">WCD74_15875</name>
</gene>
<keyword evidence="2" id="KW-1185">Reference proteome</keyword>
<protein>
    <recommendedName>
        <fullName evidence="3">Alpha/beta hydrolase fold-3 domain-containing protein</fullName>
    </recommendedName>
</protein>
<proteinExistence type="predicted"/>
<organism evidence="1 2">
    <name type="scientific">Actinomycetospora aurantiaca</name>
    <dbReference type="NCBI Taxonomy" id="3129233"/>
    <lineage>
        <taxon>Bacteria</taxon>
        <taxon>Bacillati</taxon>
        <taxon>Actinomycetota</taxon>
        <taxon>Actinomycetes</taxon>
        <taxon>Pseudonocardiales</taxon>
        <taxon>Pseudonocardiaceae</taxon>
        <taxon>Actinomycetospora</taxon>
    </lineage>
</organism>
<dbReference type="Gene3D" id="3.40.50.1820">
    <property type="entry name" value="alpha/beta hydrolase"/>
    <property type="match status" value="1"/>
</dbReference>
<sequence length="115" mass="12005">MTQIASGLQDAVFGGPGATRTRLTRAASPGDLVDARLPPTLLVLGAADNFIRADLVRGYDASLRAAGVPGRLVEVPYADHVFDHPYGSPGAQIARPAVLAFVREQVATGRNPSGR</sequence>
<dbReference type="InterPro" id="IPR029058">
    <property type="entry name" value="AB_hydrolase_fold"/>
</dbReference>
<dbReference type="SUPFAM" id="SSF53474">
    <property type="entry name" value="alpha/beta-Hydrolases"/>
    <property type="match status" value="1"/>
</dbReference>
<dbReference type="RefSeq" id="WP_337695832.1">
    <property type="nucleotide sequence ID" value="NZ_JBBEGN010000007.1"/>
</dbReference>
<dbReference type="EMBL" id="JBBEGN010000007">
    <property type="protein sequence ID" value="MEJ2869254.1"/>
    <property type="molecule type" value="Genomic_DNA"/>
</dbReference>
<name>A0ABU8MPK9_9PSEU</name>
<evidence type="ECO:0000313" key="1">
    <source>
        <dbReference type="EMBL" id="MEJ2869254.1"/>
    </source>
</evidence>
<evidence type="ECO:0000313" key="2">
    <source>
        <dbReference type="Proteomes" id="UP001385809"/>
    </source>
</evidence>
<evidence type="ECO:0008006" key="3">
    <source>
        <dbReference type="Google" id="ProtNLM"/>
    </source>
</evidence>
<comment type="caution">
    <text evidence="1">The sequence shown here is derived from an EMBL/GenBank/DDBJ whole genome shotgun (WGS) entry which is preliminary data.</text>
</comment>
<reference evidence="1 2" key="1">
    <citation type="submission" date="2024-03" db="EMBL/GenBank/DDBJ databases">
        <title>Actinomycetospora sp. OC33-EN08, a novel actinomycete isolated from wild orchid (Aerides multiflora).</title>
        <authorList>
            <person name="Suriyachadkun C."/>
        </authorList>
    </citation>
    <scope>NUCLEOTIDE SEQUENCE [LARGE SCALE GENOMIC DNA]</scope>
    <source>
        <strain evidence="1 2">OC33-EN08</strain>
    </source>
</reference>